<dbReference type="InterPro" id="IPR036728">
    <property type="entry name" value="PBP_GOBP_sf"/>
</dbReference>
<dbReference type="Pfam" id="PF01395">
    <property type="entry name" value="PBP_GOBP"/>
    <property type="match status" value="1"/>
</dbReference>
<organism evidence="2">
    <name type="scientific">Anthonomus grandis</name>
    <name type="common">Mexican cotton boll weevil</name>
    <name type="synonym">Anthonomus thurberiae</name>
    <dbReference type="NCBI Taxonomy" id="7044"/>
    <lineage>
        <taxon>Eukaryota</taxon>
        <taxon>Metazoa</taxon>
        <taxon>Ecdysozoa</taxon>
        <taxon>Arthropoda</taxon>
        <taxon>Hexapoda</taxon>
        <taxon>Insecta</taxon>
        <taxon>Pterygota</taxon>
        <taxon>Neoptera</taxon>
        <taxon>Endopterygota</taxon>
        <taxon>Coleoptera</taxon>
        <taxon>Polyphaga</taxon>
        <taxon>Cucujiformia</taxon>
        <taxon>Curculionidae</taxon>
        <taxon>Curculioninae</taxon>
        <taxon>Anthonomini</taxon>
        <taxon>Anthonomus</taxon>
    </lineage>
</organism>
<dbReference type="EMBL" id="KY826464">
    <property type="protein sequence ID" value="AVI04892.1"/>
    <property type="molecule type" value="mRNA"/>
</dbReference>
<proteinExistence type="evidence at transcript level"/>
<name>A0A2P9JZF1_ANTGR</name>
<dbReference type="GO" id="GO:0005549">
    <property type="term" value="F:odorant binding"/>
    <property type="evidence" value="ECO:0007669"/>
    <property type="project" value="InterPro"/>
</dbReference>
<sequence>MKVLVLVLFVAAAVKSDISLSPEENARIMEINGACIKESGVSEEVLKGIMTGNFPDDPALKTHLVCFAKTAGLIDENGNPIKDKIIKRMTMRLGDEAKALKVYDKCYIDAATLEESSF</sequence>
<dbReference type="SUPFAM" id="SSF47565">
    <property type="entry name" value="Insect pheromone/odorant-binding proteins"/>
    <property type="match status" value="1"/>
</dbReference>
<accession>A0A2P9JZF1</accession>
<dbReference type="CDD" id="cd23992">
    <property type="entry name" value="PBP_GOBP"/>
    <property type="match status" value="1"/>
</dbReference>
<dbReference type="AlphaFoldDB" id="A0A2P9JZF1"/>
<feature type="chain" id="PRO_5015204317" evidence="1">
    <location>
        <begin position="17"/>
        <end position="118"/>
    </location>
</feature>
<evidence type="ECO:0000313" key="2">
    <source>
        <dbReference type="EMBL" id="AVI04892.1"/>
    </source>
</evidence>
<dbReference type="InterPro" id="IPR006170">
    <property type="entry name" value="PBP/GOBP"/>
</dbReference>
<reference evidence="2" key="1">
    <citation type="submission" date="2017-03" db="EMBL/GenBank/DDBJ databases">
        <title>Hypothetical protein related to olfaction in boll weevil.</title>
        <authorList>
            <person name="Pires Paula D."/>
            <person name="C Togawa R."/>
        </authorList>
    </citation>
    <scope>NUCLEOTIDE SEQUENCE</scope>
</reference>
<feature type="signal peptide" evidence="1">
    <location>
        <begin position="1"/>
        <end position="16"/>
    </location>
</feature>
<evidence type="ECO:0000256" key="1">
    <source>
        <dbReference type="SAM" id="SignalP"/>
    </source>
</evidence>
<dbReference type="Gene3D" id="1.10.238.20">
    <property type="entry name" value="Pheromone/general odorant binding protein domain"/>
    <property type="match status" value="1"/>
</dbReference>
<protein>
    <submittedName>
        <fullName evidence="2">Putative odorant-binding protein 12</fullName>
    </submittedName>
</protein>
<keyword evidence="1" id="KW-0732">Signal</keyword>